<proteinExistence type="predicted"/>
<dbReference type="OrthoDB" id="272139at2759"/>
<dbReference type="InterPro" id="IPR039524">
    <property type="entry name" value="PIGO/GPI13"/>
</dbReference>
<organism evidence="3 4">
    <name type="scientific">Hymenochirus boettgeri</name>
    <name type="common">Congo dwarf clawed frog</name>
    <dbReference type="NCBI Taxonomy" id="247094"/>
    <lineage>
        <taxon>Eukaryota</taxon>
        <taxon>Metazoa</taxon>
        <taxon>Chordata</taxon>
        <taxon>Craniata</taxon>
        <taxon>Vertebrata</taxon>
        <taxon>Euteleostomi</taxon>
        <taxon>Amphibia</taxon>
        <taxon>Batrachia</taxon>
        <taxon>Anura</taxon>
        <taxon>Pipoidea</taxon>
        <taxon>Pipidae</taxon>
        <taxon>Pipinae</taxon>
        <taxon>Hymenochirus</taxon>
    </lineage>
</organism>
<gene>
    <name evidence="3" type="ORF">GDO86_019850</name>
</gene>
<feature type="transmembrane region" description="Helical" evidence="2">
    <location>
        <begin position="577"/>
        <end position="596"/>
    </location>
</feature>
<feature type="transmembrane region" description="Helical" evidence="2">
    <location>
        <begin position="419"/>
        <end position="440"/>
    </location>
</feature>
<keyword evidence="2" id="KW-0472">Membrane</keyword>
<dbReference type="Proteomes" id="UP000812440">
    <property type="component" value="Unassembled WGS sequence"/>
</dbReference>
<feature type="transmembrane region" description="Helical" evidence="2">
    <location>
        <begin position="725"/>
        <end position="754"/>
    </location>
</feature>
<evidence type="ECO:0000313" key="3">
    <source>
        <dbReference type="EMBL" id="KAG8430857.1"/>
    </source>
</evidence>
<feature type="region of interest" description="Disordered" evidence="1">
    <location>
        <begin position="691"/>
        <end position="713"/>
    </location>
</feature>
<sequence length="790" mass="88698">MGADWDIIIAHFLGVDHCGHKHGPGHPETANKLTQMNTVISSPVERLDDKHCLNLVPTLSLLLGVPIPYSNLGAVISDFYSFPERRLVDRFLHSYSLAAGDLPADQLENLKDLFSSLKAEYQLLISEGNQSSEFENLLQKHVQGVQNYLVQARALCTESWARFHPLRMIVGCSILCASCLLCYLVAEAGILLDISYRSLITYTLLWSLGAGTLLAFGIWTSWMEWDPLSLWALVIAASQIMFFCKVRKVNNLCRRFRPRRVSLILSSSCLILFFRCCALFSDSFVVAEGRIAPFFLTSLLMLTVARLHWDGRLTLPTFTPLGDTLKPLLSPSYRKDGPWLVILLAALMLCARLSRFFHNCREESPDCQPSCFLAPLSSIKDPQLKNVSYLGCIMCLVAIVYSVRRWLQHYGNLNSSSPLVLYVRWGFPLIALVITSYWAVSAGTENSLARLRDLTRLSLVACPRAVYALAGLGLMLLLWDPVTVFMKRSRDSDSDNTVTTYRGAPASEAELLHVIPQIYRKMRRSMKSRLRPGNEDEKKGTTVEAYGLGSVYSAAVIITLTLLSLVLLLLHSERITPAFLILLLEAFVILQIHSHVHNLYCPPDSSEQFSVPWYAVLSWGLAGTQWFYSTGHQPVFPAIHWNAAFVGFQEGHGSNFTPALLVAANTFSAHILFSAGSSLLIFWPFLCEAPDSKKKKGKKDSDEGEKDREDSPLMEMRLRENPDKFYAALLQLSAKFLFIHGVQLLSCVCAAMILRRHLMRVSVPGDCFVLWVDYAVTSWFKTLILQQPRP</sequence>
<evidence type="ECO:0008006" key="5">
    <source>
        <dbReference type="Google" id="ProtNLM"/>
    </source>
</evidence>
<feature type="transmembrane region" description="Helical" evidence="2">
    <location>
        <begin position="168"/>
        <end position="192"/>
    </location>
</feature>
<dbReference type="Gene3D" id="3.40.720.10">
    <property type="entry name" value="Alkaline Phosphatase, subunit A"/>
    <property type="match status" value="1"/>
</dbReference>
<keyword evidence="2" id="KW-1133">Transmembrane helix</keyword>
<feature type="transmembrane region" description="Helical" evidence="2">
    <location>
        <begin position="261"/>
        <end position="281"/>
    </location>
</feature>
<reference evidence="3" key="1">
    <citation type="thesis" date="2020" institute="ProQuest LLC" country="789 East Eisenhower Parkway, Ann Arbor, MI, USA">
        <title>Comparative Genomics and Chromosome Evolution.</title>
        <authorList>
            <person name="Mudd A.B."/>
        </authorList>
    </citation>
    <scope>NUCLEOTIDE SEQUENCE</scope>
    <source>
        <strain evidence="3">Female2</strain>
        <tissue evidence="3">Blood</tissue>
    </source>
</reference>
<dbReference type="GO" id="GO:0006506">
    <property type="term" value="P:GPI anchor biosynthetic process"/>
    <property type="evidence" value="ECO:0007669"/>
    <property type="project" value="InterPro"/>
</dbReference>
<feature type="transmembrane region" description="Helical" evidence="2">
    <location>
        <begin position="387"/>
        <end position="407"/>
    </location>
</feature>
<dbReference type="GO" id="GO:0051377">
    <property type="term" value="F:mannose-ethanolamine phosphotransferase activity"/>
    <property type="evidence" value="ECO:0007669"/>
    <property type="project" value="TreeGrafter"/>
</dbReference>
<dbReference type="GO" id="GO:0005789">
    <property type="term" value="C:endoplasmic reticulum membrane"/>
    <property type="evidence" value="ECO:0007669"/>
    <property type="project" value="TreeGrafter"/>
</dbReference>
<evidence type="ECO:0000256" key="2">
    <source>
        <dbReference type="SAM" id="Phobius"/>
    </source>
</evidence>
<dbReference type="PANTHER" id="PTHR23071:SF1">
    <property type="entry name" value="GPI ETHANOLAMINE PHOSPHATE TRANSFERASE 3"/>
    <property type="match status" value="1"/>
</dbReference>
<feature type="compositionally biased region" description="Basic and acidic residues" evidence="1">
    <location>
        <begin position="699"/>
        <end position="713"/>
    </location>
</feature>
<dbReference type="PANTHER" id="PTHR23071">
    <property type="entry name" value="PHOSPHATIDYLINOSITOL GLYCAN"/>
    <property type="match status" value="1"/>
</dbReference>
<feature type="transmembrane region" description="Helical" evidence="2">
    <location>
        <begin position="461"/>
        <end position="479"/>
    </location>
</feature>
<dbReference type="InterPro" id="IPR017850">
    <property type="entry name" value="Alkaline_phosphatase_core_sf"/>
</dbReference>
<name>A0A8T2IGT6_9PIPI</name>
<feature type="transmembrane region" description="Helical" evidence="2">
    <location>
        <begin position="337"/>
        <end position="354"/>
    </location>
</feature>
<evidence type="ECO:0000313" key="4">
    <source>
        <dbReference type="Proteomes" id="UP000812440"/>
    </source>
</evidence>
<keyword evidence="2" id="KW-0812">Transmembrane</keyword>
<feature type="transmembrane region" description="Helical" evidence="2">
    <location>
        <begin position="551"/>
        <end position="570"/>
    </location>
</feature>
<comment type="caution">
    <text evidence="3">The sequence shown here is derived from an EMBL/GenBank/DDBJ whole genome shotgun (WGS) entry which is preliminary data.</text>
</comment>
<dbReference type="EMBL" id="JAACNH010000558">
    <property type="protein sequence ID" value="KAG8430857.1"/>
    <property type="molecule type" value="Genomic_DNA"/>
</dbReference>
<accession>A0A8T2IGT6</accession>
<feature type="transmembrane region" description="Helical" evidence="2">
    <location>
        <begin position="667"/>
        <end position="686"/>
    </location>
</feature>
<dbReference type="SUPFAM" id="SSF53649">
    <property type="entry name" value="Alkaline phosphatase-like"/>
    <property type="match status" value="1"/>
</dbReference>
<dbReference type="AlphaFoldDB" id="A0A8T2IGT6"/>
<protein>
    <recommendedName>
        <fullName evidence="5">GPI ethanolamine phosphate transferase 3</fullName>
    </recommendedName>
</protein>
<feature type="transmembrane region" description="Helical" evidence="2">
    <location>
        <begin position="228"/>
        <end position="249"/>
    </location>
</feature>
<feature type="transmembrane region" description="Helical" evidence="2">
    <location>
        <begin position="199"/>
        <end position="222"/>
    </location>
</feature>
<evidence type="ECO:0000256" key="1">
    <source>
        <dbReference type="SAM" id="MobiDB-lite"/>
    </source>
</evidence>
<keyword evidence="4" id="KW-1185">Reference proteome</keyword>